<feature type="domain" description="N-acetyltransferase" evidence="3">
    <location>
        <begin position="1"/>
        <end position="163"/>
    </location>
</feature>
<evidence type="ECO:0000259" key="3">
    <source>
        <dbReference type="PROSITE" id="PS51186"/>
    </source>
</evidence>
<evidence type="ECO:0000256" key="1">
    <source>
        <dbReference type="ARBA" id="ARBA00022679"/>
    </source>
</evidence>
<dbReference type="PROSITE" id="PS51186">
    <property type="entry name" value="GNAT"/>
    <property type="match status" value="1"/>
</dbReference>
<dbReference type="InterPro" id="IPR016181">
    <property type="entry name" value="Acyl_CoA_acyltransferase"/>
</dbReference>
<evidence type="ECO:0000313" key="4">
    <source>
        <dbReference type="EMBL" id="QGW27981.1"/>
    </source>
</evidence>
<dbReference type="PANTHER" id="PTHR43877">
    <property type="entry name" value="AMINOALKYLPHOSPHONATE N-ACETYLTRANSFERASE-RELATED-RELATED"/>
    <property type="match status" value="1"/>
</dbReference>
<dbReference type="Gene3D" id="3.40.630.30">
    <property type="match status" value="1"/>
</dbReference>
<proteinExistence type="predicted"/>
<protein>
    <submittedName>
        <fullName evidence="4">GNAT family N-acetyltransferase</fullName>
    </submittedName>
</protein>
<dbReference type="RefSeq" id="WP_157478261.1">
    <property type="nucleotide sequence ID" value="NZ_CP046566.1"/>
</dbReference>
<gene>
    <name evidence="4" type="ORF">GLV81_07620</name>
</gene>
<dbReference type="EMBL" id="CP046566">
    <property type="protein sequence ID" value="QGW27981.1"/>
    <property type="molecule type" value="Genomic_DNA"/>
</dbReference>
<name>A0A6I6GZR9_9BACT</name>
<keyword evidence="2" id="KW-0012">Acyltransferase</keyword>
<dbReference type="Pfam" id="PF00583">
    <property type="entry name" value="Acetyltransf_1"/>
    <property type="match status" value="1"/>
</dbReference>
<keyword evidence="5" id="KW-1185">Reference proteome</keyword>
<dbReference type="GO" id="GO:0016747">
    <property type="term" value="F:acyltransferase activity, transferring groups other than amino-acyl groups"/>
    <property type="evidence" value="ECO:0007669"/>
    <property type="project" value="InterPro"/>
</dbReference>
<dbReference type="SUPFAM" id="SSF55729">
    <property type="entry name" value="Acyl-CoA N-acyltransferases (Nat)"/>
    <property type="match status" value="1"/>
</dbReference>
<accession>A0A6I6GZR9</accession>
<dbReference type="PANTHER" id="PTHR43877:SF2">
    <property type="entry name" value="AMINOALKYLPHOSPHONATE N-ACETYLTRANSFERASE-RELATED"/>
    <property type="match status" value="1"/>
</dbReference>
<dbReference type="AlphaFoldDB" id="A0A6I6GZR9"/>
<reference evidence="4 5" key="1">
    <citation type="submission" date="2019-11" db="EMBL/GenBank/DDBJ databases">
        <authorList>
            <person name="Im W.T."/>
        </authorList>
    </citation>
    <scope>NUCLEOTIDE SEQUENCE [LARGE SCALE GENOMIC DNA]</scope>
    <source>
        <strain evidence="4 5">SB-02</strain>
    </source>
</reference>
<dbReference type="CDD" id="cd04301">
    <property type="entry name" value="NAT_SF"/>
    <property type="match status" value="1"/>
</dbReference>
<sequence>MHIRPATTADIASIQHLAALVWPTAYADILSPRQMQYMLHMMYSEEVLRRQMTEEGHQFLIAEEDGKAIGFAGCGPVEGSEWKLHKLYVLPFLQQKGAGKTLITEVENLAKSQGAKSLILNVNRNNNAVGFYQHLGYQIYDQGDYPIGAGFYMNDYKMRKAIS</sequence>
<dbReference type="KEGG" id="fls:GLV81_07620"/>
<organism evidence="4 5">
    <name type="scientific">Phnomibacter ginsenosidimutans</name>
    <dbReference type="NCBI Taxonomy" id="2676868"/>
    <lineage>
        <taxon>Bacteria</taxon>
        <taxon>Pseudomonadati</taxon>
        <taxon>Bacteroidota</taxon>
        <taxon>Chitinophagia</taxon>
        <taxon>Chitinophagales</taxon>
        <taxon>Chitinophagaceae</taxon>
        <taxon>Phnomibacter</taxon>
    </lineage>
</organism>
<dbReference type="InterPro" id="IPR050832">
    <property type="entry name" value="Bact_Acetyltransf"/>
</dbReference>
<evidence type="ECO:0000256" key="2">
    <source>
        <dbReference type="ARBA" id="ARBA00023315"/>
    </source>
</evidence>
<dbReference type="Proteomes" id="UP000426027">
    <property type="component" value="Chromosome"/>
</dbReference>
<evidence type="ECO:0000313" key="5">
    <source>
        <dbReference type="Proteomes" id="UP000426027"/>
    </source>
</evidence>
<keyword evidence="1 4" id="KW-0808">Transferase</keyword>
<dbReference type="InterPro" id="IPR000182">
    <property type="entry name" value="GNAT_dom"/>
</dbReference>